<protein>
    <recommendedName>
        <fullName evidence="1">SCP domain-containing protein</fullName>
    </recommendedName>
</protein>
<dbReference type="Pfam" id="PF00188">
    <property type="entry name" value="CAP"/>
    <property type="match status" value="1"/>
</dbReference>
<dbReference type="InterPro" id="IPR035940">
    <property type="entry name" value="CAP_sf"/>
</dbReference>
<dbReference type="Proteomes" id="UP000271974">
    <property type="component" value="Unassembled WGS sequence"/>
</dbReference>
<proteinExistence type="predicted"/>
<gene>
    <name evidence="2" type="ORF">EGW08_006155</name>
</gene>
<reference evidence="2 3" key="1">
    <citation type="submission" date="2019-01" db="EMBL/GenBank/DDBJ databases">
        <title>A draft genome assembly of the solar-powered sea slug Elysia chlorotica.</title>
        <authorList>
            <person name="Cai H."/>
            <person name="Li Q."/>
            <person name="Fang X."/>
            <person name="Li J."/>
            <person name="Curtis N.E."/>
            <person name="Altenburger A."/>
            <person name="Shibata T."/>
            <person name="Feng M."/>
            <person name="Maeda T."/>
            <person name="Schwartz J.A."/>
            <person name="Shigenobu S."/>
            <person name="Lundholm N."/>
            <person name="Nishiyama T."/>
            <person name="Yang H."/>
            <person name="Hasebe M."/>
            <person name="Li S."/>
            <person name="Pierce S.K."/>
            <person name="Wang J."/>
        </authorList>
    </citation>
    <scope>NUCLEOTIDE SEQUENCE [LARGE SCALE GENOMIC DNA]</scope>
    <source>
        <strain evidence="2">EC2010</strain>
        <tissue evidence="2">Whole organism of an adult</tissue>
    </source>
</reference>
<sequence length="274" mass="30659">MVVPASCTAEFANRTPKHTMCLQDSDQVLESGVSKKDKKIILDYHNKVRREVKPIATDLALLTWDNQIARVAQKLAKQCAMYHDDGDARIIPGYGLPVGQNVAAGSGDWSRAMLAWSSESKLYQYGKDPNDYLGDGGWKKIGHYTNMVSNRIYRVGCGFARCTNGRFYVCNYIQSQYNMRFPYTNGTKRCSQCDDSCSKGLCDCGGKLCFNKGKLDINTCTCTCTNLYKEADCSRSKAAKCWKCGGMYPQEYCKKYSNIPLECPYMCGTCPVDD</sequence>
<evidence type="ECO:0000259" key="1">
    <source>
        <dbReference type="SMART" id="SM00198"/>
    </source>
</evidence>
<dbReference type="EMBL" id="RQTK01000151">
    <property type="protein sequence ID" value="RUS86062.1"/>
    <property type="molecule type" value="Genomic_DNA"/>
</dbReference>
<dbReference type="Gene3D" id="3.40.33.10">
    <property type="entry name" value="CAP"/>
    <property type="match status" value="1"/>
</dbReference>
<accession>A0A433TX17</accession>
<dbReference type="PRINTS" id="PR00837">
    <property type="entry name" value="V5TPXLIKE"/>
</dbReference>
<dbReference type="SUPFAM" id="SSF55797">
    <property type="entry name" value="PR-1-like"/>
    <property type="match status" value="1"/>
</dbReference>
<dbReference type="PANTHER" id="PTHR10334">
    <property type="entry name" value="CYSTEINE-RICH SECRETORY PROTEIN-RELATED"/>
    <property type="match status" value="1"/>
</dbReference>
<evidence type="ECO:0000313" key="2">
    <source>
        <dbReference type="EMBL" id="RUS86062.1"/>
    </source>
</evidence>
<dbReference type="SMART" id="SM00198">
    <property type="entry name" value="SCP"/>
    <property type="match status" value="1"/>
</dbReference>
<name>A0A433TX17_ELYCH</name>
<dbReference type="InterPro" id="IPR001283">
    <property type="entry name" value="CRISP-related"/>
</dbReference>
<organism evidence="2 3">
    <name type="scientific">Elysia chlorotica</name>
    <name type="common">Eastern emerald elysia</name>
    <name type="synonym">Sea slug</name>
    <dbReference type="NCBI Taxonomy" id="188477"/>
    <lineage>
        <taxon>Eukaryota</taxon>
        <taxon>Metazoa</taxon>
        <taxon>Spiralia</taxon>
        <taxon>Lophotrochozoa</taxon>
        <taxon>Mollusca</taxon>
        <taxon>Gastropoda</taxon>
        <taxon>Heterobranchia</taxon>
        <taxon>Euthyneura</taxon>
        <taxon>Panpulmonata</taxon>
        <taxon>Sacoglossa</taxon>
        <taxon>Placobranchoidea</taxon>
        <taxon>Plakobranchidae</taxon>
        <taxon>Elysia</taxon>
    </lineage>
</organism>
<feature type="domain" description="SCP" evidence="1">
    <location>
        <begin position="36"/>
        <end position="180"/>
    </location>
</feature>
<dbReference type="AlphaFoldDB" id="A0A433TX17"/>
<evidence type="ECO:0000313" key="3">
    <source>
        <dbReference type="Proteomes" id="UP000271974"/>
    </source>
</evidence>
<dbReference type="CDD" id="cd05380">
    <property type="entry name" value="CAP_euk"/>
    <property type="match status" value="1"/>
</dbReference>
<comment type="caution">
    <text evidence="2">The sequence shown here is derived from an EMBL/GenBank/DDBJ whole genome shotgun (WGS) entry which is preliminary data.</text>
</comment>
<dbReference type="OrthoDB" id="10043185at2759"/>
<keyword evidence="3" id="KW-1185">Reference proteome</keyword>
<dbReference type="InterPro" id="IPR014044">
    <property type="entry name" value="CAP_dom"/>
</dbReference>